<dbReference type="AlphaFoldDB" id="A0A517IH05"/>
<evidence type="ECO:0008006" key="3">
    <source>
        <dbReference type="Google" id="ProtNLM"/>
    </source>
</evidence>
<protein>
    <recommendedName>
        <fullName evidence="3">Transposase</fullName>
    </recommendedName>
</protein>
<gene>
    <name evidence="1" type="ORF">FPS98_18675</name>
</gene>
<evidence type="ECO:0000313" key="1">
    <source>
        <dbReference type="EMBL" id="QDS38167.1"/>
    </source>
</evidence>
<name>A0A517IH05_BREBE</name>
<accession>A0A517IH05</accession>
<dbReference type="EMBL" id="CP042161">
    <property type="protein sequence ID" value="QDS38167.1"/>
    <property type="molecule type" value="Genomic_DNA"/>
</dbReference>
<proteinExistence type="predicted"/>
<sequence>MQLCDESEVINLDELDHLVKRIGWYIKKVNQSAKWPREKRERRHPKLLAYKERLHDLIRKRKPSAHMAAEGESGK</sequence>
<dbReference type="Proteomes" id="UP000317713">
    <property type="component" value="Chromosome"/>
</dbReference>
<reference evidence="1 2" key="1">
    <citation type="submission" date="2019-07" db="EMBL/GenBank/DDBJ databases">
        <title>Characterization of Brevibacillus brevis HK544, as a potential biocontrol agent.</title>
        <authorList>
            <person name="Kim H."/>
        </authorList>
    </citation>
    <scope>NUCLEOTIDE SEQUENCE [LARGE SCALE GENOMIC DNA]</scope>
    <source>
        <strain evidence="1 2">HK544</strain>
    </source>
</reference>
<evidence type="ECO:0000313" key="2">
    <source>
        <dbReference type="Proteomes" id="UP000317713"/>
    </source>
</evidence>
<organism evidence="1 2">
    <name type="scientific">Brevibacillus brevis</name>
    <name type="common">Bacillus brevis</name>
    <dbReference type="NCBI Taxonomy" id="1393"/>
    <lineage>
        <taxon>Bacteria</taxon>
        <taxon>Bacillati</taxon>
        <taxon>Bacillota</taxon>
        <taxon>Bacilli</taxon>
        <taxon>Bacillales</taxon>
        <taxon>Paenibacillaceae</taxon>
        <taxon>Brevibacillus</taxon>
    </lineage>
</organism>